<accession>A0A151GGL1</accession>
<feature type="region of interest" description="Disordered" evidence="1">
    <location>
        <begin position="133"/>
        <end position="158"/>
    </location>
</feature>
<dbReference type="InParanoid" id="A0A151GGL1"/>
<evidence type="ECO:0000313" key="3">
    <source>
        <dbReference type="Proteomes" id="UP000076580"/>
    </source>
</evidence>
<name>A0A151GGL1_DRECN</name>
<protein>
    <submittedName>
        <fullName evidence="2">Uncharacterized protein</fullName>
    </submittedName>
</protein>
<dbReference type="AlphaFoldDB" id="A0A151GGL1"/>
<comment type="caution">
    <text evidence="2">The sequence shown here is derived from an EMBL/GenBank/DDBJ whole genome shotgun (WGS) entry which is preliminary data.</text>
</comment>
<feature type="compositionally biased region" description="Gly residues" evidence="1">
    <location>
        <begin position="138"/>
        <end position="150"/>
    </location>
</feature>
<keyword evidence="3" id="KW-1185">Reference proteome</keyword>
<organism evidence="2 3">
    <name type="scientific">Drechmeria coniospora</name>
    <name type="common">Nematophagous fungus</name>
    <name type="synonym">Meria coniospora</name>
    <dbReference type="NCBI Taxonomy" id="98403"/>
    <lineage>
        <taxon>Eukaryota</taxon>
        <taxon>Fungi</taxon>
        <taxon>Dikarya</taxon>
        <taxon>Ascomycota</taxon>
        <taxon>Pezizomycotina</taxon>
        <taxon>Sordariomycetes</taxon>
        <taxon>Hypocreomycetidae</taxon>
        <taxon>Hypocreales</taxon>
        <taxon>Ophiocordycipitaceae</taxon>
        <taxon>Drechmeria</taxon>
    </lineage>
</organism>
<evidence type="ECO:0000313" key="2">
    <source>
        <dbReference type="EMBL" id="KYK56224.1"/>
    </source>
</evidence>
<dbReference type="GeneID" id="63720836"/>
<sequence length="240" mass="22047">MKIAVGGGASDTFSYGGTVSVGGMVIGSIKVTPGQVIVAVAGGMGIGAVGGTSQYGNGRAGSTGTRSKQRGAGGAASALYLDGTLLAVGGGGGGVGFGVVSWPLANLVNFAQGGNPGLFGVPGTGGGFSGTISQGTNGNPGVGNNGGNGVTTGNTYSNSATGTTDVSVSGGSGGGYGGGGSGSAIYWVGASGGKALISAGGGGGGNFVSGLLSNTTMDYVPIVAGPGTFSGPGSVVIVYS</sequence>
<proteinExistence type="predicted"/>
<dbReference type="EMBL" id="LAYC01000003">
    <property type="protein sequence ID" value="KYK56224.1"/>
    <property type="molecule type" value="Genomic_DNA"/>
</dbReference>
<dbReference type="Proteomes" id="UP000076580">
    <property type="component" value="Chromosome 03"/>
</dbReference>
<gene>
    <name evidence="2" type="ORF">DCS_08193</name>
</gene>
<dbReference type="RefSeq" id="XP_040655576.1">
    <property type="nucleotide sequence ID" value="XM_040805472.1"/>
</dbReference>
<evidence type="ECO:0000256" key="1">
    <source>
        <dbReference type="SAM" id="MobiDB-lite"/>
    </source>
</evidence>
<reference evidence="2 3" key="1">
    <citation type="journal article" date="2016" name="Sci. Rep.">
        <title>Insights into Adaptations to a Near-Obligate Nematode Endoparasitic Lifestyle from the Finished Genome of Drechmeria coniospora.</title>
        <authorList>
            <person name="Zhang L."/>
            <person name="Zhou Z."/>
            <person name="Guo Q."/>
            <person name="Fokkens L."/>
            <person name="Miskei M."/>
            <person name="Pocsi I."/>
            <person name="Zhang W."/>
            <person name="Chen M."/>
            <person name="Wang L."/>
            <person name="Sun Y."/>
            <person name="Donzelli B.G."/>
            <person name="Gibson D.M."/>
            <person name="Nelson D.R."/>
            <person name="Luo J.G."/>
            <person name="Rep M."/>
            <person name="Liu H."/>
            <person name="Yang S."/>
            <person name="Wang J."/>
            <person name="Krasnoff S.B."/>
            <person name="Xu Y."/>
            <person name="Molnar I."/>
            <person name="Lin M."/>
        </authorList>
    </citation>
    <scope>NUCLEOTIDE SEQUENCE [LARGE SCALE GENOMIC DNA]</scope>
    <source>
        <strain evidence="2 3">ARSEF 6962</strain>
    </source>
</reference>